<protein>
    <submittedName>
        <fullName evidence="2">Uncharacterized protein</fullName>
    </submittedName>
</protein>
<dbReference type="Proteomes" id="UP000266188">
    <property type="component" value="Unassembled WGS sequence"/>
</dbReference>
<feature type="transmembrane region" description="Helical" evidence="1">
    <location>
        <begin position="55"/>
        <end position="79"/>
    </location>
</feature>
<feature type="transmembrane region" description="Helical" evidence="1">
    <location>
        <begin position="12"/>
        <end position="35"/>
    </location>
</feature>
<comment type="caution">
    <text evidence="2">The sequence shown here is derived from an EMBL/GenBank/DDBJ whole genome shotgun (WGS) entry which is preliminary data.</text>
</comment>
<keyword evidence="1" id="KW-0472">Membrane</keyword>
<evidence type="ECO:0000313" key="2">
    <source>
        <dbReference type="EMBL" id="RJE25804.1"/>
    </source>
</evidence>
<keyword evidence="1" id="KW-0812">Transmembrane</keyword>
<reference evidence="3" key="1">
    <citation type="submission" date="2017-02" db="EMBL/GenBank/DDBJ databases">
        <authorList>
            <person name="Tafer H."/>
            <person name="Lopandic K."/>
        </authorList>
    </citation>
    <scope>NUCLEOTIDE SEQUENCE [LARGE SCALE GENOMIC DNA]</scope>
    <source>
        <strain evidence="3">CBS 366.77</strain>
    </source>
</reference>
<evidence type="ECO:0000313" key="3">
    <source>
        <dbReference type="Proteomes" id="UP000266188"/>
    </source>
</evidence>
<dbReference type="EMBL" id="MVGC01000037">
    <property type="protein sequence ID" value="RJE25804.1"/>
    <property type="molecule type" value="Genomic_DNA"/>
</dbReference>
<accession>A0A3A3A291</accession>
<dbReference type="AlphaFoldDB" id="A0A3A3A291"/>
<gene>
    <name evidence="2" type="ORF">PHISCL_01850</name>
</gene>
<keyword evidence="3" id="KW-1185">Reference proteome</keyword>
<organism evidence="2 3">
    <name type="scientific">Aspergillus sclerotialis</name>
    <dbReference type="NCBI Taxonomy" id="2070753"/>
    <lineage>
        <taxon>Eukaryota</taxon>
        <taxon>Fungi</taxon>
        <taxon>Dikarya</taxon>
        <taxon>Ascomycota</taxon>
        <taxon>Pezizomycotina</taxon>
        <taxon>Eurotiomycetes</taxon>
        <taxon>Eurotiomycetidae</taxon>
        <taxon>Eurotiales</taxon>
        <taxon>Aspergillaceae</taxon>
        <taxon>Aspergillus</taxon>
        <taxon>Aspergillus subgen. Polypaecilum</taxon>
    </lineage>
</organism>
<sequence length="89" mass="9358">MTFALSSASNLPFEYCFGMADTLVVPAVAGWSAIATTFNMIPRDTINNNLVSNRIGGVADICLGSVSLAVAIFACFKIASAPRRGSRKV</sequence>
<name>A0A3A3A291_9EURO</name>
<dbReference type="OrthoDB" id="4309089at2759"/>
<keyword evidence="1" id="KW-1133">Transmembrane helix</keyword>
<evidence type="ECO:0000256" key="1">
    <source>
        <dbReference type="SAM" id="Phobius"/>
    </source>
</evidence>
<proteinExistence type="predicted"/>